<evidence type="ECO:0000313" key="2">
    <source>
        <dbReference type="Proteomes" id="UP000014535"/>
    </source>
</evidence>
<name>A0A656ICK0_SALE2</name>
<evidence type="ECO:0000313" key="1">
    <source>
        <dbReference type="EMBL" id="EPI64105.1"/>
    </source>
</evidence>
<gene>
    <name evidence="1" type="ORF">A673_04434</name>
</gene>
<dbReference type="AlphaFoldDB" id="A0A656ICK0"/>
<reference evidence="1 2" key="1">
    <citation type="submission" date="2013-04" db="EMBL/GenBank/DDBJ databases">
        <authorList>
            <person name="McClelland M."/>
            <person name="Porwollik S."/>
            <person name="Desai P."/>
            <person name="Cheng P."/>
            <person name="Wollam A."/>
            <person name="Pepin K."/>
            <person name="Palsikar V.B."/>
            <person name="Fulton L."/>
            <person name="Fulton R."/>
            <person name="Delehaunty K."/>
            <person name="Fronick C."/>
            <person name="Godfrey J."/>
            <person name="Waligorski J."/>
            <person name="Appelbaum E."/>
            <person name="Tomlinson C."/>
            <person name="Warren W."/>
            <person name="Sodergren E."/>
            <person name="Weinstock G."/>
            <person name="Wilson R.K."/>
        </authorList>
    </citation>
    <scope>NUCLEOTIDE SEQUENCE [LARGE SCALE GENOMIC DNA]</scope>
    <source>
        <strain evidence="1 2">2009K0958</strain>
    </source>
</reference>
<organism evidence="1 2">
    <name type="scientific">Salmonella enteritidis (strain 2009K0958)</name>
    <dbReference type="NCBI Taxonomy" id="1192586"/>
    <lineage>
        <taxon>Bacteria</taxon>
        <taxon>Pseudomonadati</taxon>
        <taxon>Pseudomonadota</taxon>
        <taxon>Gammaproteobacteria</taxon>
        <taxon>Enterobacterales</taxon>
        <taxon>Enterobacteriaceae</taxon>
        <taxon>Salmonella</taxon>
    </lineage>
</organism>
<sequence length="85" mass="9870">MRNNMDKDKIIKKNRGNYSYVIRTMDEDGDTIFHVLKYVKTIDKTKSRKTVRKLIMDEKLNLASLMLLDNGVLCDCLTKGDENAE</sequence>
<accession>A0A656ICK0</accession>
<proteinExistence type="predicted"/>
<comment type="caution">
    <text evidence="1">The sequence shown here is derived from an EMBL/GenBank/DDBJ whole genome shotgun (WGS) entry which is preliminary data.</text>
</comment>
<dbReference type="Proteomes" id="UP000014535">
    <property type="component" value="Unassembled WGS sequence"/>
</dbReference>
<dbReference type="EMBL" id="ATFT01000121">
    <property type="protein sequence ID" value="EPI64105.1"/>
    <property type="molecule type" value="Genomic_DNA"/>
</dbReference>
<protein>
    <submittedName>
        <fullName evidence="1">Uncharacterized protein</fullName>
    </submittedName>
</protein>